<organism evidence="7 8">
    <name type="scientific">Mycolicibacter algericus</name>
    <name type="common">Mycobacterium algericum</name>
    <dbReference type="NCBI Taxonomy" id="1288388"/>
    <lineage>
        <taxon>Bacteria</taxon>
        <taxon>Bacillati</taxon>
        <taxon>Actinomycetota</taxon>
        <taxon>Actinomycetes</taxon>
        <taxon>Mycobacteriales</taxon>
        <taxon>Mycobacteriaceae</taxon>
        <taxon>Mycolicibacter</taxon>
    </lineage>
</organism>
<dbReference type="CDD" id="cd01451">
    <property type="entry name" value="vWA_Magnesium_chelatase"/>
    <property type="match status" value="1"/>
</dbReference>
<gene>
    <name evidence="7" type="primary">chlD</name>
    <name evidence="7" type="ORF">MALGJ_29430</name>
</gene>
<feature type="compositionally biased region" description="Acidic residues" evidence="5">
    <location>
        <begin position="348"/>
        <end position="358"/>
    </location>
</feature>
<feature type="region of interest" description="Disordered" evidence="5">
    <location>
        <begin position="324"/>
        <end position="391"/>
    </location>
</feature>
<dbReference type="Pfam" id="PF01078">
    <property type="entry name" value="Mg_chelatase"/>
    <property type="match status" value="1"/>
</dbReference>
<dbReference type="Gene3D" id="1.10.8.80">
    <property type="entry name" value="Magnesium chelatase subunit I, C-Terminal domain"/>
    <property type="match status" value="1"/>
</dbReference>
<evidence type="ECO:0000256" key="4">
    <source>
        <dbReference type="ARBA" id="ARBA00030759"/>
    </source>
</evidence>
<dbReference type="PANTHER" id="PTHR35023">
    <property type="entry name" value="CHELATASE-RELATED"/>
    <property type="match status" value="1"/>
</dbReference>
<dbReference type="InterPro" id="IPR041702">
    <property type="entry name" value="BchD/ChlD_VWA"/>
</dbReference>
<protein>
    <recommendedName>
        <fullName evidence="4">Mg-protoporphyrin IX chelatase</fullName>
    </recommendedName>
</protein>
<dbReference type="InterPro" id="IPR041628">
    <property type="entry name" value="ChlI/MoxR_AAA_lid"/>
</dbReference>
<dbReference type="SMART" id="SM00327">
    <property type="entry name" value="VWA"/>
    <property type="match status" value="1"/>
</dbReference>
<dbReference type="SUPFAM" id="SSF53300">
    <property type="entry name" value="vWA-like"/>
    <property type="match status" value="1"/>
</dbReference>
<comment type="similarity">
    <text evidence="1">Belongs to the Mg-chelatase subunits D/I family.</text>
</comment>
<proteinExistence type="inferred from homology"/>
<name>A0A7I9YC78_MYCAL</name>
<evidence type="ECO:0000313" key="8">
    <source>
        <dbReference type="Proteomes" id="UP000465305"/>
    </source>
</evidence>
<comment type="caution">
    <text evidence="7">The sequence shown here is derived from an EMBL/GenBank/DDBJ whole genome shotgun (WGS) entry which is preliminary data.</text>
</comment>
<dbReference type="AlphaFoldDB" id="A0A7I9YC78"/>
<dbReference type="EMBL" id="BLKY01000001">
    <property type="protein sequence ID" value="GFG86267.1"/>
    <property type="molecule type" value="Genomic_DNA"/>
</dbReference>
<evidence type="ECO:0000256" key="1">
    <source>
        <dbReference type="ARBA" id="ARBA00005799"/>
    </source>
</evidence>
<dbReference type="Gene3D" id="3.40.50.410">
    <property type="entry name" value="von Willebrand factor, type A domain"/>
    <property type="match status" value="1"/>
</dbReference>
<dbReference type="SUPFAM" id="SSF52540">
    <property type="entry name" value="P-loop containing nucleoside triphosphate hydrolases"/>
    <property type="match status" value="1"/>
</dbReference>
<dbReference type="RefSeq" id="WP_083037921.1">
    <property type="nucleotide sequence ID" value="NZ_BLKY01000001.1"/>
</dbReference>
<keyword evidence="3" id="KW-0067">ATP-binding</keyword>
<dbReference type="InterPro" id="IPR052989">
    <property type="entry name" value="Mg-chelatase_DI-like"/>
</dbReference>
<dbReference type="GO" id="GO:0005524">
    <property type="term" value="F:ATP binding"/>
    <property type="evidence" value="ECO:0007669"/>
    <property type="project" value="UniProtKB-KW"/>
</dbReference>
<evidence type="ECO:0000256" key="5">
    <source>
        <dbReference type="SAM" id="MobiDB-lite"/>
    </source>
</evidence>
<dbReference type="PANTHER" id="PTHR35023:SF1">
    <property type="entry name" value="MG-PROTOPORPHYRIN IX CHELATASE"/>
    <property type="match status" value="1"/>
</dbReference>
<sequence>MQQLYPFPAVLGGDPDTPGGLDDMALALVLSAISPGIGGVLIRGEKGTAKSTLVRALAQVLPAIDVVAGDRFSSDPAEPNPLSPDGPFPADAAVQTRPVRLVELPVGATEDRVVGSIHLERALGSGAVEFEPGLLARANRGILYVDEVNLLADHLVDLLLDAAAMGRLTVERDGVSVSHAARFVIVGTMNPEEGELRPQLLDRFGLTVEVSAPRDPALRAEAVRRRLAFDADPEAFARDYADAEERLRARIRNAQALLPRVELTDAALVRIGEICAAFDVDGLRGDIVCARTAVAHAAWQGRDAVNIEDLRVAARLALPHRRRRKPFDAPGLDETELDELLPPQDSGPEPDPDPDGPEPDGPPDGGGAAQPEQRGPAPAKPAATSTVGADSPYRARLFTVDGVGSGRAGRRSRARTSSGRRVGATAVGAAGGLHLFETLRAAAPHQGARGRVDGPMLLQAADLRRAVREGREANLVLFVVDTSGSMAAAERMRHVKTAILSLLLDAYRRRDRVAVVTFRDTGAQVALPATGSVEIAAVRLDELPAGGRTPLAEGLLEAGEVIRRERLRDPASRPLLVVLTDGRATAGADPVGRSRQAALQLAEHGFSAVVVDCESGRMRLGLARTLAEQLRADYIPLPEVNAEALTEIVKGAA</sequence>
<evidence type="ECO:0000256" key="3">
    <source>
        <dbReference type="ARBA" id="ARBA00022840"/>
    </source>
</evidence>
<dbReference type="PROSITE" id="PS50234">
    <property type="entry name" value="VWFA"/>
    <property type="match status" value="1"/>
</dbReference>
<dbReference type="SMART" id="SM00382">
    <property type="entry name" value="AAA"/>
    <property type="match status" value="1"/>
</dbReference>
<reference evidence="7 8" key="1">
    <citation type="journal article" date="2019" name="Emerg. Microbes Infect.">
        <title>Comprehensive subspecies identification of 175 nontuberculous mycobacteria species based on 7547 genomic profiles.</title>
        <authorList>
            <person name="Matsumoto Y."/>
            <person name="Kinjo T."/>
            <person name="Motooka D."/>
            <person name="Nabeya D."/>
            <person name="Jung N."/>
            <person name="Uechi K."/>
            <person name="Horii T."/>
            <person name="Iida T."/>
            <person name="Fujita J."/>
            <person name="Nakamura S."/>
        </authorList>
    </citation>
    <scope>NUCLEOTIDE SEQUENCE [LARGE SCALE GENOMIC DNA]</scope>
    <source>
        <strain evidence="7 8">JCM 30723</strain>
    </source>
</reference>
<keyword evidence="2" id="KW-0547">Nucleotide-binding</keyword>
<dbReference type="InterPro" id="IPR027417">
    <property type="entry name" value="P-loop_NTPase"/>
</dbReference>
<dbReference type="InterPro" id="IPR036465">
    <property type="entry name" value="vWFA_dom_sf"/>
</dbReference>
<dbReference type="InterPro" id="IPR002035">
    <property type="entry name" value="VWF_A"/>
</dbReference>
<evidence type="ECO:0000313" key="7">
    <source>
        <dbReference type="EMBL" id="GFG86267.1"/>
    </source>
</evidence>
<dbReference type="Gene3D" id="3.40.50.300">
    <property type="entry name" value="P-loop containing nucleotide triphosphate hydrolases"/>
    <property type="match status" value="1"/>
</dbReference>
<evidence type="ECO:0000256" key="2">
    <source>
        <dbReference type="ARBA" id="ARBA00022741"/>
    </source>
</evidence>
<accession>A0A7I9YC78</accession>
<dbReference type="CDD" id="cd00009">
    <property type="entry name" value="AAA"/>
    <property type="match status" value="1"/>
</dbReference>
<dbReference type="Proteomes" id="UP000465305">
    <property type="component" value="Unassembled WGS sequence"/>
</dbReference>
<dbReference type="Pfam" id="PF17863">
    <property type="entry name" value="AAA_lid_2"/>
    <property type="match status" value="1"/>
</dbReference>
<evidence type="ECO:0000259" key="6">
    <source>
        <dbReference type="PROSITE" id="PS50234"/>
    </source>
</evidence>
<dbReference type="Pfam" id="PF13519">
    <property type="entry name" value="VWA_2"/>
    <property type="match status" value="1"/>
</dbReference>
<dbReference type="InterPro" id="IPR000523">
    <property type="entry name" value="Mg_chelatse_chII-like_cat_dom"/>
</dbReference>
<feature type="domain" description="VWFA" evidence="6">
    <location>
        <begin position="475"/>
        <end position="611"/>
    </location>
</feature>
<dbReference type="InterPro" id="IPR003593">
    <property type="entry name" value="AAA+_ATPase"/>
</dbReference>